<feature type="non-terminal residue" evidence="1">
    <location>
        <position position="95"/>
    </location>
</feature>
<protein>
    <submittedName>
        <fullName evidence="1">Uncharacterized protein</fullName>
    </submittedName>
</protein>
<dbReference type="Proteomes" id="UP000485058">
    <property type="component" value="Unassembled WGS sequence"/>
</dbReference>
<dbReference type="AlphaFoldDB" id="A0A6A0A610"/>
<keyword evidence="2" id="KW-1185">Reference proteome</keyword>
<dbReference type="EMBL" id="BLLF01003684">
    <property type="protein sequence ID" value="GFH27948.1"/>
    <property type="molecule type" value="Genomic_DNA"/>
</dbReference>
<comment type="caution">
    <text evidence="1">The sequence shown here is derived from an EMBL/GenBank/DDBJ whole genome shotgun (WGS) entry which is preliminary data.</text>
</comment>
<evidence type="ECO:0000313" key="2">
    <source>
        <dbReference type="Proteomes" id="UP000485058"/>
    </source>
</evidence>
<reference evidence="1 2" key="1">
    <citation type="submission" date="2020-02" db="EMBL/GenBank/DDBJ databases">
        <title>Draft genome sequence of Haematococcus lacustris strain NIES-144.</title>
        <authorList>
            <person name="Morimoto D."/>
            <person name="Nakagawa S."/>
            <person name="Yoshida T."/>
            <person name="Sawayama S."/>
        </authorList>
    </citation>
    <scope>NUCLEOTIDE SEQUENCE [LARGE SCALE GENOMIC DNA]</scope>
    <source>
        <strain evidence="1 2">NIES-144</strain>
    </source>
</reference>
<organism evidence="1 2">
    <name type="scientific">Haematococcus lacustris</name>
    <name type="common">Green alga</name>
    <name type="synonym">Haematococcus pluvialis</name>
    <dbReference type="NCBI Taxonomy" id="44745"/>
    <lineage>
        <taxon>Eukaryota</taxon>
        <taxon>Viridiplantae</taxon>
        <taxon>Chlorophyta</taxon>
        <taxon>core chlorophytes</taxon>
        <taxon>Chlorophyceae</taxon>
        <taxon>CS clade</taxon>
        <taxon>Chlamydomonadales</taxon>
        <taxon>Haematococcaceae</taxon>
        <taxon>Haematococcus</taxon>
    </lineage>
</organism>
<proteinExistence type="predicted"/>
<accession>A0A6A0A610</accession>
<evidence type="ECO:0000313" key="1">
    <source>
        <dbReference type="EMBL" id="GFH27948.1"/>
    </source>
</evidence>
<sequence>MAHVGNMRAQLYHVHQEWDAERTAVRRVARPAAYQLQADEVERRRSQQDEASVATISSMRQVLSLARREQEELAAIAPNSQLASAVAARRPWSAP</sequence>
<name>A0A6A0A610_HAELA</name>
<gene>
    <name evidence="1" type="ORF">HaLaN_26347</name>
</gene>